<feature type="transmembrane region" description="Helical" evidence="8">
    <location>
        <begin position="39"/>
        <end position="61"/>
    </location>
</feature>
<feature type="transmembrane region" description="Helical" evidence="8">
    <location>
        <begin position="337"/>
        <end position="356"/>
    </location>
</feature>
<feature type="transmembrane region" description="Helical" evidence="8">
    <location>
        <begin position="81"/>
        <end position="105"/>
    </location>
</feature>
<dbReference type="GO" id="GO:0009847">
    <property type="term" value="P:spore germination"/>
    <property type="evidence" value="ECO:0007669"/>
    <property type="project" value="InterPro"/>
</dbReference>
<keyword evidence="3" id="KW-0813">Transport</keyword>
<dbReference type="EMBL" id="AVPF01000042">
    <property type="protein sequence ID" value="KGX85242.1"/>
    <property type="molecule type" value="Genomic_DNA"/>
</dbReference>
<gene>
    <name evidence="9" type="ORF">N783_15060</name>
</gene>
<feature type="transmembrane region" description="Helical" evidence="8">
    <location>
        <begin position="147"/>
        <end position="167"/>
    </location>
</feature>
<feature type="transmembrane region" description="Helical" evidence="8">
    <location>
        <begin position="220"/>
        <end position="243"/>
    </location>
</feature>
<evidence type="ECO:0000256" key="5">
    <source>
        <dbReference type="ARBA" id="ARBA00022692"/>
    </source>
</evidence>
<dbReference type="AlphaFoldDB" id="A0A0A5HNM5"/>
<dbReference type="OrthoDB" id="2078716at2"/>
<dbReference type="PANTHER" id="PTHR34975">
    <property type="entry name" value="SPORE GERMINATION PROTEIN A2"/>
    <property type="match status" value="1"/>
</dbReference>
<dbReference type="InterPro" id="IPR004761">
    <property type="entry name" value="Spore_GerAB"/>
</dbReference>
<protein>
    <recommendedName>
        <fullName evidence="11">Spore germination protein</fullName>
    </recommendedName>
</protein>
<dbReference type="STRING" id="1385511.GCA_000425225_03406"/>
<feature type="transmembrane region" description="Helical" evidence="8">
    <location>
        <begin position="271"/>
        <end position="296"/>
    </location>
</feature>
<comment type="subcellular location">
    <subcellularLocation>
        <location evidence="1">Membrane</location>
        <topology evidence="1">Multi-pass membrane protein</topology>
    </subcellularLocation>
</comment>
<keyword evidence="7 8" id="KW-0472">Membrane</keyword>
<evidence type="ECO:0000256" key="4">
    <source>
        <dbReference type="ARBA" id="ARBA00022544"/>
    </source>
</evidence>
<dbReference type="Pfam" id="PF03845">
    <property type="entry name" value="Spore_permease"/>
    <property type="match status" value="1"/>
</dbReference>
<evidence type="ECO:0000256" key="8">
    <source>
        <dbReference type="SAM" id="Phobius"/>
    </source>
</evidence>
<proteinExistence type="inferred from homology"/>
<name>A0A0A5HNM5_9BACI</name>
<comment type="caution">
    <text evidence="9">The sequence shown here is derived from an EMBL/GenBank/DDBJ whole genome shotgun (WGS) entry which is preliminary data.</text>
</comment>
<dbReference type="PANTHER" id="PTHR34975:SF2">
    <property type="entry name" value="SPORE GERMINATION PROTEIN A2"/>
    <property type="match status" value="1"/>
</dbReference>
<keyword evidence="10" id="KW-1185">Reference proteome</keyword>
<feature type="transmembrane region" description="Helical" evidence="8">
    <location>
        <begin position="12"/>
        <end position="33"/>
    </location>
</feature>
<dbReference type="Proteomes" id="UP000030403">
    <property type="component" value="Unassembled WGS sequence"/>
</dbReference>
<accession>A0A0A5HNM5</accession>
<reference evidence="9 10" key="1">
    <citation type="submission" date="2013-08" db="EMBL/GenBank/DDBJ databases">
        <authorList>
            <person name="Huang J."/>
            <person name="Wang G."/>
        </authorList>
    </citation>
    <scope>NUCLEOTIDE SEQUENCE [LARGE SCALE GENOMIC DNA]</scope>
    <source>
        <strain evidence="9 10">BH030004</strain>
    </source>
</reference>
<evidence type="ECO:0000256" key="3">
    <source>
        <dbReference type="ARBA" id="ARBA00022448"/>
    </source>
</evidence>
<feature type="transmembrane region" description="Helical" evidence="8">
    <location>
        <begin position="117"/>
        <end position="135"/>
    </location>
</feature>
<evidence type="ECO:0000256" key="6">
    <source>
        <dbReference type="ARBA" id="ARBA00022989"/>
    </source>
</evidence>
<dbReference type="NCBIfam" id="TIGR00912">
    <property type="entry name" value="2A0309"/>
    <property type="match status" value="1"/>
</dbReference>
<keyword evidence="5 8" id="KW-0812">Transmembrane</keyword>
<evidence type="ECO:0008006" key="11">
    <source>
        <dbReference type="Google" id="ProtNLM"/>
    </source>
</evidence>
<keyword evidence="4" id="KW-0309">Germination</keyword>
<evidence type="ECO:0000256" key="1">
    <source>
        <dbReference type="ARBA" id="ARBA00004141"/>
    </source>
</evidence>
<sequence>MRMDEKINVRQFTLLLTLFTIGTSVLITPSQLATLAKESAWIAASMSVFGGLLVLLLYLFIGHLQPHLNLFQHNEYAFGKWLGKLFTLIIVLFSLIGASTVLWTVGDFVIVQVIPETPLAAICILFMTIIVYGTKLGIETIVKTVEIFFPWIIMLLTIIVLFSIPSMDIKQLQPLWGQPISKVVEASIYELSISTFPLILLFVLYPSVLNPDSKGTRSILLGYLFAEFLIMSITVIAISVLGYKLTSHYVYPTYVMAERIEFIVLLDRLEVVIAISWILSIFFKLFIYFYISLIGISQLLGLKHYRPVTIPMGIIVIGLALIIYPDSIFAGKWNKETWVPLSIIIGVVYPIVLLCGSKIKSILRRNHRG</sequence>
<evidence type="ECO:0000256" key="2">
    <source>
        <dbReference type="ARBA" id="ARBA00007998"/>
    </source>
</evidence>
<comment type="similarity">
    <text evidence="2">Belongs to the amino acid-polyamine-organocation (APC) superfamily. Spore germination protein (SGP) (TC 2.A.3.9) family.</text>
</comment>
<dbReference type="GO" id="GO:0016020">
    <property type="term" value="C:membrane"/>
    <property type="evidence" value="ECO:0007669"/>
    <property type="project" value="UniProtKB-SubCell"/>
</dbReference>
<organism evidence="9 10">
    <name type="scientific">Pontibacillus marinus BH030004 = DSM 16465</name>
    <dbReference type="NCBI Taxonomy" id="1385511"/>
    <lineage>
        <taxon>Bacteria</taxon>
        <taxon>Bacillati</taxon>
        <taxon>Bacillota</taxon>
        <taxon>Bacilli</taxon>
        <taxon>Bacillales</taxon>
        <taxon>Bacillaceae</taxon>
        <taxon>Pontibacillus</taxon>
    </lineage>
</organism>
<evidence type="ECO:0000313" key="9">
    <source>
        <dbReference type="EMBL" id="KGX85242.1"/>
    </source>
</evidence>
<feature type="transmembrane region" description="Helical" evidence="8">
    <location>
        <begin position="187"/>
        <end position="208"/>
    </location>
</feature>
<dbReference type="RefSeq" id="WP_027447005.1">
    <property type="nucleotide sequence ID" value="NZ_AULJ01000045.1"/>
</dbReference>
<feature type="transmembrane region" description="Helical" evidence="8">
    <location>
        <begin position="308"/>
        <end position="325"/>
    </location>
</feature>
<keyword evidence="6 8" id="KW-1133">Transmembrane helix</keyword>
<evidence type="ECO:0000256" key="7">
    <source>
        <dbReference type="ARBA" id="ARBA00023136"/>
    </source>
</evidence>
<evidence type="ECO:0000313" key="10">
    <source>
        <dbReference type="Proteomes" id="UP000030403"/>
    </source>
</evidence>
<dbReference type="eggNOG" id="COG0531">
    <property type="taxonomic scope" value="Bacteria"/>
</dbReference>